<dbReference type="InterPro" id="IPR033432">
    <property type="entry name" value="GH94_catalytic"/>
</dbReference>
<dbReference type="GO" id="GO:0005975">
    <property type="term" value="P:carbohydrate metabolic process"/>
    <property type="evidence" value="ECO:0007669"/>
    <property type="project" value="InterPro"/>
</dbReference>
<dbReference type="InterPro" id="IPR052047">
    <property type="entry name" value="GH94_Enzymes"/>
</dbReference>
<evidence type="ECO:0000313" key="5">
    <source>
        <dbReference type="EMBL" id="SLM32360.1"/>
    </source>
</evidence>
<dbReference type="InterPro" id="IPR011013">
    <property type="entry name" value="Gal_mutarotase_sf_dom"/>
</dbReference>
<feature type="domain" description="Glycosyl hydrolase 94 supersandwich" evidence="3">
    <location>
        <begin position="2"/>
        <end position="145"/>
    </location>
</feature>
<gene>
    <name evidence="5" type="ORF">MTBBW1_630054</name>
</gene>
<evidence type="ECO:0000313" key="6">
    <source>
        <dbReference type="Proteomes" id="UP000191931"/>
    </source>
</evidence>
<dbReference type="STRING" id="1246637.MTBBW1_630054"/>
<dbReference type="SUPFAM" id="SSF48208">
    <property type="entry name" value="Six-hairpin glycosidases"/>
    <property type="match status" value="1"/>
</dbReference>
<evidence type="ECO:0000259" key="3">
    <source>
        <dbReference type="Pfam" id="PF06165"/>
    </source>
</evidence>
<dbReference type="Proteomes" id="UP000191931">
    <property type="component" value="Unassembled WGS sequence"/>
</dbReference>
<dbReference type="Gene3D" id="1.50.10.10">
    <property type="match status" value="1"/>
</dbReference>
<dbReference type="PANTHER" id="PTHR37469:SF2">
    <property type="entry name" value="CELLOBIONIC ACID PHOSPHORYLASE"/>
    <property type="match status" value="1"/>
</dbReference>
<reference evidence="5 6" key="1">
    <citation type="submission" date="2017-03" db="EMBL/GenBank/DDBJ databases">
        <authorList>
            <person name="Afonso C.L."/>
            <person name="Miller P.J."/>
            <person name="Scott M.A."/>
            <person name="Spackman E."/>
            <person name="Goraichik I."/>
            <person name="Dimitrov K.M."/>
            <person name="Suarez D.L."/>
            <person name="Swayne D.E."/>
        </authorList>
    </citation>
    <scope>NUCLEOTIDE SEQUENCE [LARGE SCALE GENOMIC DNA]</scope>
    <source>
        <strain evidence="5">PRJEB14757</strain>
    </source>
</reference>
<dbReference type="Pfam" id="PF06165">
    <property type="entry name" value="GH94_b-supersand"/>
    <property type="match status" value="1"/>
</dbReference>
<dbReference type="PANTHER" id="PTHR37469">
    <property type="entry name" value="CELLOBIONIC ACID PHOSPHORYLASE-RELATED"/>
    <property type="match status" value="1"/>
</dbReference>
<keyword evidence="6" id="KW-1185">Reference proteome</keyword>
<dbReference type="GO" id="GO:0030246">
    <property type="term" value="F:carbohydrate binding"/>
    <property type="evidence" value="ECO:0007669"/>
    <property type="project" value="InterPro"/>
</dbReference>
<keyword evidence="2" id="KW-0808">Transferase</keyword>
<feature type="domain" description="Glycosyl hydrolase 94 catalytic" evidence="4">
    <location>
        <begin position="160"/>
        <end position="584"/>
    </location>
</feature>
<dbReference type="Pfam" id="PF17167">
    <property type="entry name" value="Glyco_hydro_94"/>
    <property type="match status" value="1"/>
</dbReference>
<dbReference type="Gene3D" id="2.70.98.40">
    <property type="entry name" value="Glycoside hydrolase, family 65, N-terminal domain"/>
    <property type="match status" value="1"/>
</dbReference>
<dbReference type="InterPro" id="IPR012341">
    <property type="entry name" value="6hp_glycosidase-like_sf"/>
</dbReference>
<proteinExistence type="predicted"/>
<sequence length="675" mass="75879">MKVRNISERSRKLSATGYVEWVLGDLRQKSGMHVVTSIDAMRGVLFAENAYSIEFPNRTAFFDVNDINCTITGDRTEFLGRNHTLSSPAAMLRTRLSGRVGAALDPCAAIQVGFHLAAGEEREIIFRLGSGKDKSDAEDLVHRLRGSTAARNVLDTIWQYWTQTLGAVNVETPDPSLNVLANGWLLYQTLACRLWARNATYQSGGAFGFRDQLQDVMAMIYARPHLVREHLLLAASRQFEEGDVQHWWHPPLGRGVRTLCSDDYLWLPLAISRYLLVTGDTGVLDEEVSFLSGRNLDADEESYYDLPGRSQKKAGLYDHCVRAIQKSLTFGEHGLPLIGSCDWNDGMNLVGKEGRGESVWLGFFLYEVLLGFAGVADKRKDTDFAHLCRSEATTLKNNIQSHGWDGDWYRRAYFDDGTPLGSSINQECRIDSISQSWSVLSGAGSRERSILAMESLDKHLVSREYGLVRLLYPPFDKSELNPGYIKGYVPGVRENGGQYTHAAIWAAMAFARLGDNRRAWELFTLINPVNHARSPSDVDIYKVEPYVVAADVYAVAPHMGRGGWTWYTGSSAWMYRLIIESILGLTLEVDKLRLTPCIPKEWKGFKLHYRYRETLYHISVLQQLGEQKPDDQKTGDQITGGKLSMKLLVDGNAQKDNAIPLCNDHKEHWVDVRIG</sequence>
<dbReference type="AlphaFoldDB" id="A0A1W1HIT5"/>
<keyword evidence="1" id="KW-0328">Glycosyltransferase</keyword>
<dbReference type="InterPro" id="IPR010383">
    <property type="entry name" value="Glyco_hydrolase_94_b-supersand"/>
</dbReference>
<dbReference type="EMBL" id="FWEV01000307">
    <property type="protein sequence ID" value="SLM32360.1"/>
    <property type="molecule type" value="Genomic_DNA"/>
</dbReference>
<protein>
    <submittedName>
        <fullName evidence="5">Protein ndvB</fullName>
    </submittedName>
</protein>
<accession>A0A1W1HIT5</accession>
<evidence type="ECO:0000259" key="4">
    <source>
        <dbReference type="Pfam" id="PF17167"/>
    </source>
</evidence>
<dbReference type="Gene3D" id="2.60.420.10">
    <property type="entry name" value="Maltose phosphorylase, domain 3"/>
    <property type="match status" value="1"/>
</dbReference>
<evidence type="ECO:0000256" key="2">
    <source>
        <dbReference type="ARBA" id="ARBA00022679"/>
    </source>
</evidence>
<dbReference type="GO" id="GO:0016757">
    <property type="term" value="F:glycosyltransferase activity"/>
    <property type="evidence" value="ECO:0007669"/>
    <property type="project" value="UniProtKB-KW"/>
</dbReference>
<dbReference type="InterPro" id="IPR037018">
    <property type="entry name" value="GH65_N"/>
</dbReference>
<dbReference type="InterPro" id="IPR008928">
    <property type="entry name" value="6-hairpin_glycosidase_sf"/>
</dbReference>
<dbReference type="RefSeq" id="WP_245809306.1">
    <property type="nucleotide sequence ID" value="NZ_LT828542.1"/>
</dbReference>
<dbReference type="SUPFAM" id="SSF74650">
    <property type="entry name" value="Galactose mutarotase-like"/>
    <property type="match status" value="1"/>
</dbReference>
<name>A0A1W1HIT5_9BACT</name>
<evidence type="ECO:0000256" key="1">
    <source>
        <dbReference type="ARBA" id="ARBA00022676"/>
    </source>
</evidence>
<organism evidence="5 6">
    <name type="scientific">Desulfamplus magnetovallimortis</name>
    <dbReference type="NCBI Taxonomy" id="1246637"/>
    <lineage>
        <taxon>Bacteria</taxon>
        <taxon>Pseudomonadati</taxon>
        <taxon>Thermodesulfobacteriota</taxon>
        <taxon>Desulfobacteria</taxon>
        <taxon>Desulfobacterales</taxon>
        <taxon>Desulfobacteraceae</taxon>
        <taxon>Desulfamplus</taxon>
    </lineage>
</organism>